<dbReference type="Proteomes" id="UP000087766">
    <property type="component" value="Chromosome 7"/>
</dbReference>
<dbReference type="PANTHER" id="PTHR34222:SF37">
    <property type="entry name" value="RETROTRANSPOSON GAG DOMAIN-CONTAINING PROTEIN"/>
    <property type="match status" value="1"/>
</dbReference>
<organism evidence="1 2">
    <name type="scientific">Vigna radiata var. radiata</name>
    <name type="common">Mung bean</name>
    <name type="synonym">Phaseolus aureus</name>
    <dbReference type="NCBI Taxonomy" id="3916"/>
    <lineage>
        <taxon>Eukaryota</taxon>
        <taxon>Viridiplantae</taxon>
        <taxon>Streptophyta</taxon>
        <taxon>Embryophyta</taxon>
        <taxon>Tracheophyta</taxon>
        <taxon>Spermatophyta</taxon>
        <taxon>Magnoliopsida</taxon>
        <taxon>eudicotyledons</taxon>
        <taxon>Gunneridae</taxon>
        <taxon>Pentapetalae</taxon>
        <taxon>rosids</taxon>
        <taxon>fabids</taxon>
        <taxon>Fabales</taxon>
        <taxon>Fabaceae</taxon>
        <taxon>Papilionoideae</taxon>
        <taxon>50 kb inversion clade</taxon>
        <taxon>NPAAA clade</taxon>
        <taxon>indigoferoid/millettioid clade</taxon>
        <taxon>Phaseoleae</taxon>
        <taxon>Vigna</taxon>
    </lineage>
</organism>
<dbReference type="AlphaFoldDB" id="A0A3Q0F8P2"/>
<protein>
    <submittedName>
        <fullName evidence="2 3">Uncharacterized protein LOC111242043</fullName>
    </submittedName>
</protein>
<dbReference type="KEGG" id="vra:111242043"/>
<dbReference type="GeneID" id="111242043"/>
<dbReference type="OrthoDB" id="1724808at2759"/>
<dbReference type="PANTHER" id="PTHR34222">
    <property type="entry name" value="GAG_PRE-INTEGRS DOMAIN-CONTAINING PROTEIN"/>
    <property type="match status" value="1"/>
</dbReference>
<dbReference type="RefSeq" id="XP_022638979.1">
    <property type="nucleotide sequence ID" value="XM_022783258.1"/>
</dbReference>
<evidence type="ECO:0000313" key="2">
    <source>
        <dbReference type="RefSeq" id="XP_022638979.1"/>
    </source>
</evidence>
<reference evidence="1" key="1">
    <citation type="journal article" date="2014" name="Nat. Commun.">
        <title>Genome sequence of mungbean and insights into evolution within Vigna species.</title>
        <authorList>
            <person name="Kang Y.J."/>
            <person name="Kim S.K."/>
            <person name="Kim M.Y."/>
            <person name="Lestari P."/>
            <person name="Kim K.H."/>
            <person name="Ha B.K."/>
            <person name="Jun T.H."/>
            <person name="Hwang W.J."/>
            <person name="Lee T."/>
            <person name="Lee J."/>
            <person name="Shim S."/>
            <person name="Yoon M.Y."/>
            <person name="Jang Y.E."/>
            <person name="Han K.S."/>
            <person name="Taeprayoon P."/>
            <person name="Yoon N."/>
            <person name="Somta P."/>
            <person name="Tanya P."/>
            <person name="Kim K.S."/>
            <person name="Gwag J.G."/>
            <person name="Moon J.K."/>
            <person name="Lee Y.H."/>
            <person name="Park B.S."/>
            <person name="Bombarely A."/>
            <person name="Doyle J.J."/>
            <person name="Jackson S.A."/>
            <person name="Schafleitner R."/>
            <person name="Srinives P."/>
            <person name="Varshney R.K."/>
            <person name="Lee S.H."/>
        </authorList>
    </citation>
    <scope>NUCLEOTIDE SEQUENCE [LARGE SCALE GENOMIC DNA]</scope>
    <source>
        <strain evidence="1">cv. VC1973A</strain>
    </source>
</reference>
<sequence length="274" mass="31391">MVPEISDTCMFLKSAREIWEAVEQTYSKAKDATQIYDVKEKTVAAKQGSKSVTEYANQLKSLWTKLDHYRVIKAKCSEDSTILKEYIEQDRVYDFLVGLNPEYDQIRIQILGKEKVPGLNEVVAIIRSEESRRGLMLETSTTESSAMIAEGGTIMVANQRKNWEKRHEEIWCTHCNKPCHTREKCWKLHGKPPSREWGLKDGKTSSREWGPKIPGREWGLKGGPQKKGGQAYIANGQGEEFVQLNHEEIEWVRSILSKLEKPTGQELGEDDWTC</sequence>
<dbReference type="RefSeq" id="XP_022638980.1">
    <property type="nucleotide sequence ID" value="XM_022783259.1"/>
</dbReference>
<keyword evidence="1" id="KW-1185">Reference proteome</keyword>
<proteinExistence type="predicted"/>
<gene>
    <name evidence="2 3" type="primary">LOC111242043</name>
</gene>
<accession>A0A3Q0F8P2</accession>
<evidence type="ECO:0000313" key="1">
    <source>
        <dbReference type="Proteomes" id="UP000087766"/>
    </source>
</evidence>
<name>A0A3Q0F8P2_VIGRR</name>
<reference evidence="2 3" key="2">
    <citation type="submission" date="2025-04" db="UniProtKB">
        <authorList>
            <consortium name="RefSeq"/>
        </authorList>
    </citation>
    <scope>IDENTIFICATION</scope>
    <source>
        <tissue evidence="2 3">Leaf</tissue>
    </source>
</reference>
<evidence type="ECO:0000313" key="3">
    <source>
        <dbReference type="RefSeq" id="XP_022638980.1"/>
    </source>
</evidence>